<feature type="domain" description="HTH merR-type" evidence="3">
    <location>
        <begin position="8"/>
        <end position="77"/>
    </location>
</feature>
<dbReference type="GO" id="GO:0003677">
    <property type="term" value="F:DNA binding"/>
    <property type="evidence" value="ECO:0007669"/>
    <property type="project" value="UniProtKB-KW"/>
</dbReference>
<dbReference type="GO" id="GO:0003700">
    <property type="term" value="F:DNA-binding transcription factor activity"/>
    <property type="evidence" value="ECO:0007669"/>
    <property type="project" value="InterPro"/>
</dbReference>
<sequence>MAERDPARLLIGALAERTGRSIHTIRWYEAQGLIPGVARDATGRRVYTEQHVNWLELMERLRNTGMSVAQMREYTALVCEGRGTLKARHALLVAHRAQVMQTIAEWTRSLALIDGKIDFYGEWVATGMRPAREPSLSQTAAKTRTRRTPER</sequence>
<gene>
    <name evidence="4" type="ORF">C0Q88_22435</name>
</gene>
<evidence type="ECO:0000259" key="3">
    <source>
        <dbReference type="PROSITE" id="PS50937"/>
    </source>
</evidence>
<dbReference type="Pfam" id="PF13411">
    <property type="entry name" value="MerR_1"/>
    <property type="match status" value="1"/>
</dbReference>
<evidence type="ECO:0000313" key="5">
    <source>
        <dbReference type="Proteomes" id="UP000234456"/>
    </source>
</evidence>
<dbReference type="InterPro" id="IPR047057">
    <property type="entry name" value="MerR_fam"/>
</dbReference>
<evidence type="ECO:0000313" key="4">
    <source>
        <dbReference type="EMBL" id="PLC40559.1"/>
    </source>
</evidence>
<dbReference type="PANTHER" id="PTHR30204">
    <property type="entry name" value="REDOX-CYCLING DRUG-SENSING TRANSCRIPTIONAL ACTIVATOR SOXR"/>
    <property type="match status" value="1"/>
</dbReference>
<dbReference type="RefSeq" id="WP_102067359.1">
    <property type="nucleotide sequence ID" value="NZ_PKQE01000006.1"/>
</dbReference>
<dbReference type="CDD" id="cd01109">
    <property type="entry name" value="HTH_YyaN"/>
    <property type="match status" value="1"/>
</dbReference>
<dbReference type="PRINTS" id="PR00040">
    <property type="entry name" value="HTHMERR"/>
</dbReference>
<dbReference type="SMART" id="SM00422">
    <property type="entry name" value="HTH_MERR"/>
    <property type="match status" value="1"/>
</dbReference>
<name>A0A2N4TLJ1_RALPI</name>
<reference evidence="4 5" key="1">
    <citation type="submission" date="2017-12" db="EMBL/GenBank/DDBJ databases">
        <title>Draft genome sequence of Ralstonia pickettii 52.</title>
        <authorList>
            <person name="Zheng B."/>
        </authorList>
    </citation>
    <scope>NUCLEOTIDE SEQUENCE [LARGE SCALE GENOMIC DNA]</scope>
    <source>
        <strain evidence="4 5">52</strain>
    </source>
</reference>
<dbReference type="PANTHER" id="PTHR30204:SF98">
    <property type="entry name" value="HTH-TYPE TRANSCRIPTIONAL REGULATOR ADHR"/>
    <property type="match status" value="1"/>
</dbReference>
<proteinExistence type="predicted"/>
<dbReference type="AlphaFoldDB" id="A0A2N4TLJ1"/>
<organism evidence="4 5">
    <name type="scientific">Ralstonia pickettii</name>
    <name type="common">Burkholderia pickettii</name>
    <dbReference type="NCBI Taxonomy" id="329"/>
    <lineage>
        <taxon>Bacteria</taxon>
        <taxon>Pseudomonadati</taxon>
        <taxon>Pseudomonadota</taxon>
        <taxon>Betaproteobacteria</taxon>
        <taxon>Burkholderiales</taxon>
        <taxon>Burkholderiaceae</taxon>
        <taxon>Ralstonia</taxon>
    </lineage>
</organism>
<keyword evidence="1" id="KW-0238">DNA-binding</keyword>
<evidence type="ECO:0000256" key="1">
    <source>
        <dbReference type="ARBA" id="ARBA00023125"/>
    </source>
</evidence>
<accession>A0A2N4TLJ1</accession>
<dbReference type="SUPFAM" id="SSF46955">
    <property type="entry name" value="Putative DNA-binding domain"/>
    <property type="match status" value="1"/>
</dbReference>
<evidence type="ECO:0000256" key="2">
    <source>
        <dbReference type="SAM" id="MobiDB-lite"/>
    </source>
</evidence>
<dbReference type="InterPro" id="IPR009061">
    <property type="entry name" value="DNA-bd_dom_put_sf"/>
</dbReference>
<feature type="region of interest" description="Disordered" evidence="2">
    <location>
        <begin position="131"/>
        <end position="151"/>
    </location>
</feature>
<dbReference type="EMBL" id="PKQE01000006">
    <property type="protein sequence ID" value="PLC40559.1"/>
    <property type="molecule type" value="Genomic_DNA"/>
</dbReference>
<protein>
    <submittedName>
        <fullName evidence="4">MerR family transcriptional regulator</fullName>
    </submittedName>
</protein>
<dbReference type="InterPro" id="IPR000551">
    <property type="entry name" value="MerR-type_HTH_dom"/>
</dbReference>
<dbReference type="Proteomes" id="UP000234456">
    <property type="component" value="Unassembled WGS sequence"/>
</dbReference>
<dbReference type="PROSITE" id="PS50937">
    <property type="entry name" value="HTH_MERR_2"/>
    <property type="match status" value="1"/>
</dbReference>
<dbReference type="OrthoDB" id="9808480at2"/>
<dbReference type="Gene3D" id="1.10.1660.10">
    <property type="match status" value="1"/>
</dbReference>
<comment type="caution">
    <text evidence="4">The sequence shown here is derived from an EMBL/GenBank/DDBJ whole genome shotgun (WGS) entry which is preliminary data.</text>
</comment>